<evidence type="ECO:0000313" key="4">
    <source>
        <dbReference type="EMBL" id="MDI1491546.1"/>
    </source>
</evidence>
<evidence type="ECO:0000256" key="2">
    <source>
        <dbReference type="SAM" id="Phobius"/>
    </source>
</evidence>
<reference evidence="4" key="1">
    <citation type="journal article" date="2023" name="Genome Biol. Evol.">
        <title>First Whole Genome Sequence and Flow Cytometry Genome Size Data for the Lichen-Forming Fungus Ramalina farinacea (Ascomycota).</title>
        <authorList>
            <person name="Llewellyn T."/>
            <person name="Mian S."/>
            <person name="Hill R."/>
            <person name="Leitch I.J."/>
            <person name="Gaya E."/>
        </authorList>
    </citation>
    <scope>NUCLEOTIDE SEQUENCE</scope>
    <source>
        <strain evidence="4">LIQ254RAFAR</strain>
    </source>
</reference>
<evidence type="ECO:0000259" key="3">
    <source>
        <dbReference type="Pfam" id="PF24800"/>
    </source>
</evidence>
<dbReference type="EMBL" id="JAPUFD010000015">
    <property type="protein sequence ID" value="MDI1491546.1"/>
    <property type="molecule type" value="Genomic_DNA"/>
</dbReference>
<keyword evidence="2" id="KW-0472">Membrane</keyword>
<name>A0AA43QUM6_9LECA</name>
<sequence>MAIGSREGVAIGEIAVYTPLILAAVFVAFRQSFFKQIGWVYVVVFCGLRLASGALGVLSANNPKSTSDAAWTAILGSIGLSPLLLACLGCLKRVNDFLRPRSFIILALRLVHIPCLIALILGIIGGTDLEHPDEQDKGYKYLKASAIIFLLTYLATLALALLTIPEFSRLRRGELGIMLAVLASLPFLAVRVLYSLLADFKHDSTFNIIDGNVWVQLAMALIMELIVAIMYILAGGAAERFEDLKRSQSIEMSGGKGSGNAYAPQQWPQGQQAPPAPQYNV</sequence>
<evidence type="ECO:0000256" key="1">
    <source>
        <dbReference type="SAM" id="MobiDB-lite"/>
    </source>
</evidence>
<feature type="transmembrane region" description="Helical" evidence="2">
    <location>
        <begin position="70"/>
        <end position="91"/>
    </location>
</feature>
<dbReference type="PANTHER" id="PTHR42109:SF2">
    <property type="entry name" value="INTEGRAL MEMBRANE PROTEIN"/>
    <property type="match status" value="1"/>
</dbReference>
<accession>A0AA43QUM6</accession>
<feature type="transmembrane region" description="Helical" evidence="2">
    <location>
        <begin position="103"/>
        <end position="124"/>
    </location>
</feature>
<keyword evidence="2" id="KW-1133">Transmembrane helix</keyword>
<feature type="compositionally biased region" description="Low complexity" evidence="1">
    <location>
        <begin position="261"/>
        <end position="273"/>
    </location>
</feature>
<dbReference type="PANTHER" id="PTHR42109">
    <property type="entry name" value="UNPLACED GENOMIC SCAFFOLD UM_SCAF_CONTIG_1.265, WHOLE GENOME SHOTGUN SEQUENCE"/>
    <property type="match status" value="1"/>
</dbReference>
<feature type="transmembrane region" description="Helical" evidence="2">
    <location>
        <begin position="175"/>
        <end position="194"/>
    </location>
</feature>
<protein>
    <recommendedName>
        <fullName evidence="3">DUF7702 domain-containing protein</fullName>
    </recommendedName>
</protein>
<feature type="region of interest" description="Disordered" evidence="1">
    <location>
        <begin position="252"/>
        <end position="281"/>
    </location>
</feature>
<feature type="transmembrane region" description="Helical" evidence="2">
    <location>
        <begin position="144"/>
        <end position="163"/>
    </location>
</feature>
<dbReference type="InterPro" id="IPR056119">
    <property type="entry name" value="DUF7702"/>
</dbReference>
<feature type="domain" description="DUF7702" evidence="3">
    <location>
        <begin position="4"/>
        <end position="236"/>
    </location>
</feature>
<organism evidence="4 5">
    <name type="scientific">Ramalina farinacea</name>
    <dbReference type="NCBI Taxonomy" id="258253"/>
    <lineage>
        <taxon>Eukaryota</taxon>
        <taxon>Fungi</taxon>
        <taxon>Dikarya</taxon>
        <taxon>Ascomycota</taxon>
        <taxon>Pezizomycotina</taxon>
        <taxon>Lecanoromycetes</taxon>
        <taxon>OSLEUM clade</taxon>
        <taxon>Lecanoromycetidae</taxon>
        <taxon>Lecanorales</taxon>
        <taxon>Lecanorineae</taxon>
        <taxon>Ramalinaceae</taxon>
        <taxon>Ramalina</taxon>
    </lineage>
</organism>
<gene>
    <name evidence="4" type="ORF">OHK93_002755</name>
</gene>
<keyword evidence="5" id="KW-1185">Reference proteome</keyword>
<proteinExistence type="predicted"/>
<evidence type="ECO:0000313" key="5">
    <source>
        <dbReference type="Proteomes" id="UP001161017"/>
    </source>
</evidence>
<keyword evidence="2" id="KW-0812">Transmembrane</keyword>
<comment type="caution">
    <text evidence="4">The sequence shown here is derived from an EMBL/GenBank/DDBJ whole genome shotgun (WGS) entry which is preliminary data.</text>
</comment>
<feature type="transmembrane region" description="Helical" evidence="2">
    <location>
        <begin position="14"/>
        <end position="30"/>
    </location>
</feature>
<feature type="transmembrane region" description="Helical" evidence="2">
    <location>
        <begin position="214"/>
        <end position="238"/>
    </location>
</feature>
<feature type="transmembrane region" description="Helical" evidence="2">
    <location>
        <begin position="37"/>
        <end position="58"/>
    </location>
</feature>
<dbReference type="AlphaFoldDB" id="A0AA43QUM6"/>
<dbReference type="Pfam" id="PF24800">
    <property type="entry name" value="DUF7702"/>
    <property type="match status" value="1"/>
</dbReference>
<dbReference type="Proteomes" id="UP001161017">
    <property type="component" value="Unassembled WGS sequence"/>
</dbReference>